<evidence type="ECO:0000256" key="1">
    <source>
        <dbReference type="SAM" id="MobiDB-lite"/>
    </source>
</evidence>
<feature type="compositionally biased region" description="Polar residues" evidence="1">
    <location>
        <begin position="106"/>
        <end position="127"/>
    </location>
</feature>
<dbReference type="EMBL" id="CP136962">
    <property type="protein sequence ID" value="WOS99084.1"/>
    <property type="molecule type" value="Genomic_DNA"/>
</dbReference>
<dbReference type="RefSeq" id="WP_101756422.1">
    <property type="nucleotide sequence ID" value="NZ_CP136962.1"/>
</dbReference>
<accession>A0A9X7F5M8</accession>
<evidence type="ECO:0000313" key="3">
    <source>
        <dbReference type="Proteomes" id="UP000234781"/>
    </source>
</evidence>
<dbReference type="Proteomes" id="UP000234781">
    <property type="component" value="Chromosome"/>
</dbReference>
<evidence type="ECO:0000313" key="2">
    <source>
        <dbReference type="EMBL" id="WOS99084.1"/>
    </source>
</evidence>
<feature type="compositionally biased region" description="Basic and acidic residues" evidence="1">
    <location>
        <begin position="75"/>
        <end position="84"/>
    </location>
</feature>
<sequence length="127" mass="14784">MSDLEDFIKSYENKLSPGKRSVLEPYKDEILKMKQLGFTEKLILQFLAEKKNVRVSQQALNRFIRSRLQKMNLGAEKKVEKSQNDIKLTNSKSPVSEPEKQKETLACSTSGKNKFDWQNQINPEDYK</sequence>
<keyword evidence="3" id="KW-1185">Reference proteome</keyword>
<organism evidence="2 3">
    <name type="scientific">Neisseria perflava</name>
    <dbReference type="NCBI Taxonomy" id="33053"/>
    <lineage>
        <taxon>Bacteria</taxon>
        <taxon>Pseudomonadati</taxon>
        <taxon>Pseudomonadota</taxon>
        <taxon>Betaproteobacteria</taxon>
        <taxon>Neisseriales</taxon>
        <taxon>Neisseriaceae</taxon>
        <taxon>Neisseria</taxon>
    </lineage>
</organism>
<gene>
    <name evidence="2" type="ORF">CYJ98_005390</name>
</gene>
<proteinExistence type="predicted"/>
<reference evidence="3" key="1">
    <citation type="submission" date="2017-12" db="EMBL/GenBank/DDBJ databases">
        <title>Phylogenetic diversity of female urinary microbiome.</title>
        <authorList>
            <person name="Thomas-White K."/>
            <person name="Wolfe A.J."/>
        </authorList>
    </citation>
    <scope>NUCLEOTIDE SEQUENCE [LARGE SCALE GENOMIC DNA]</scope>
    <source>
        <strain evidence="3">UMB0023</strain>
    </source>
</reference>
<dbReference type="AlphaFoldDB" id="A0A9X7F5M8"/>
<name>A0A9X7F5M8_NEIPE</name>
<protein>
    <submittedName>
        <fullName evidence="2">Uncharacterized protein</fullName>
    </submittedName>
</protein>
<feature type="compositionally biased region" description="Polar residues" evidence="1">
    <location>
        <begin position="85"/>
        <end position="94"/>
    </location>
</feature>
<feature type="region of interest" description="Disordered" evidence="1">
    <location>
        <begin position="75"/>
        <end position="127"/>
    </location>
</feature>
<reference evidence="2 3" key="2">
    <citation type="submission" date="2023-10" db="EMBL/GenBank/DDBJ databases">
        <authorList>
            <person name="Choi B."/>
        </authorList>
    </citation>
    <scope>NUCLEOTIDE SEQUENCE [LARGE SCALE GENOMIC DNA]</scope>
    <source>
        <strain evidence="2 3">UMB0023</strain>
    </source>
</reference>